<organism evidence="14 15">
    <name type="scientific">Phytophthora kernoviae 00238/432</name>
    <dbReference type="NCBI Taxonomy" id="1284355"/>
    <lineage>
        <taxon>Eukaryota</taxon>
        <taxon>Sar</taxon>
        <taxon>Stramenopiles</taxon>
        <taxon>Oomycota</taxon>
        <taxon>Peronosporomycetes</taxon>
        <taxon>Peronosporales</taxon>
        <taxon>Peronosporaceae</taxon>
        <taxon>Phytophthora</taxon>
    </lineage>
</organism>
<dbReference type="GO" id="GO:0006508">
    <property type="term" value="P:proteolysis"/>
    <property type="evidence" value="ECO:0007669"/>
    <property type="project" value="UniProtKB-KW"/>
</dbReference>
<protein>
    <recommendedName>
        <fullName evidence="13">PDZ domain-containing protein</fullName>
    </recommendedName>
</protein>
<feature type="transmembrane region" description="Helical" evidence="12">
    <location>
        <begin position="334"/>
        <end position="354"/>
    </location>
</feature>
<dbReference type="FunFam" id="2.30.42.10:FF:000063">
    <property type="entry name" value="Peptidase, S41 family"/>
    <property type="match status" value="1"/>
</dbReference>
<dbReference type="PROSITE" id="PS50106">
    <property type="entry name" value="PDZ"/>
    <property type="match status" value="1"/>
</dbReference>
<dbReference type="EMBL" id="AOFI03000042">
    <property type="protein sequence ID" value="KAF4323389.1"/>
    <property type="molecule type" value="Genomic_DNA"/>
</dbReference>
<dbReference type="Proteomes" id="UP000702964">
    <property type="component" value="Unassembled WGS sequence"/>
</dbReference>
<evidence type="ECO:0000256" key="11">
    <source>
        <dbReference type="SAM" id="MobiDB-lite"/>
    </source>
</evidence>
<dbReference type="SMART" id="SM00245">
    <property type="entry name" value="TSPc"/>
    <property type="match status" value="1"/>
</dbReference>
<feature type="transmembrane region" description="Helical" evidence="12">
    <location>
        <begin position="125"/>
        <end position="146"/>
    </location>
</feature>
<dbReference type="Gene3D" id="3.40.50.300">
    <property type="entry name" value="P-loop containing nucleotide triphosphate hydrolases"/>
    <property type="match status" value="1"/>
</dbReference>
<comment type="similarity">
    <text evidence="2">Belongs to the peptidase S41A family.</text>
</comment>
<keyword evidence="5 12" id="KW-0812">Transmembrane</keyword>
<reference evidence="14" key="1">
    <citation type="journal article" date="2015" name="Genom Data">
        <title>Draft genome sequences of Phytophthora kernoviae and Phytophthora ramorum lineage EU2 from Scotland.</title>
        <authorList>
            <person name="Sambles C."/>
            <person name="Schlenzig A."/>
            <person name="O'Neill P."/>
            <person name="Grant M."/>
            <person name="Studholme D.J."/>
        </authorList>
    </citation>
    <scope>NUCLEOTIDE SEQUENCE</scope>
    <source>
        <strain evidence="14">00238/432</strain>
    </source>
</reference>
<dbReference type="GO" id="GO:0005524">
    <property type="term" value="F:ATP binding"/>
    <property type="evidence" value="ECO:0007669"/>
    <property type="project" value="InterPro"/>
</dbReference>
<dbReference type="InterPro" id="IPR027417">
    <property type="entry name" value="P-loop_NTPase"/>
</dbReference>
<evidence type="ECO:0000256" key="5">
    <source>
        <dbReference type="ARBA" id="ARBA00022692"/>
    </source>
</evidence>
<dbReference type="InterPro" id="IPR029045">
    <property type="entry name" value="ClpP/crotonase-like_dom_sf"/>
</dbReference>
<dbReference type="GO" id="GO:0007165">
    <property type="term" value="P:signal transduction"/>
    <property type="evidence" value="ECO:0007669"/>
    <property type="project" value="TreeGrafter"/>
</dbReference>
<feature type="coiled-coil region" evidence="10">
    <location>
        <begin position="411"/>
        <end position="448"/>
    </location>
</feature>
<evidence type="ECO:0000313" key="15">
    <source>
        <dbReference type="Proteomes" id="UP000702964"/>
    </source>
</evidence>
<dbReference type="InterPro" id="IPR040690">
    <property type="entry name" value="FtsX_ECD"/>
</dbReference>
<dbReference type="CDD" id="cd06782">
    <property type="entry name" value="cpPDZ_CPP-like"/>
    <property type="match status" value="1"/>
</dbReference>
<dbReference type="InterPro" id="IPR005151">
    <property type="entry name" value="Tail-specific_protease"/>
</dbReference>
<dbReference type="InterPro" id="IPR036366">
    <property type="entry name" value="PGBDSf"/>
</dbReference>
<evidence type="ECO:0000259" key="13">
    <source>
        <dbReference type="PROSITE" id="PS50106"/>
    </source>
</evidence>
<keyword evidence="8 12" id="KW-1133">Transmembrane helix</keyword>
<dbReference type="NCBIfam" id="TIGR00225">
    <property type="entry name" value="prc"/>
    <property type="match status" value="1"/>
</dbReference>
<dbReference type="SUPFAM" id="SSF52540">
    <property type="entry name" value="P-loop containing nucleoside triphosphate hydrolases"/>
    <property type="match status" value="1"/>
</dbReference>
<dbReference type="InterPro" id="IPR003439">
    <property type="entry name" value="ABC_transporter-like_ATP-bd"/>
</dbReference>
<dbReference type="Pfam" id="PF18075">
    <property type="entry name" value="FtsX_ECD"/>
    <property type="match status" value="1"/>
</dbReference>
<dbReference type="Pfam" id="PF01471">
    <property type="entry name" value="PG_binding_1"/>
    <property type="match status" value="1"/>
</dbReference>
<dbReference type="Gene3D" id="1.10.101.10">
    <property type="entry name" value="PGBD-like superfamily/PGBD"/>
    <property type="match status" value="1"/>
</dbReference>
<evidence type="ECO:0000256" key="2">
    <source>
        <dbReference type="ARBA" id="ARBA00009179"/>
    </source>
</evidence>
<feature type="transmembrane region" description="Helical" evidence="12">
    <location>
        <begin position="280"/>
        <end position="300"/>
    </location>
</feature>
<keyword evidence="4" id="KW-0645">Protease</keyword>
<evidence type="ECO:0000256" key="6">
    <source>
        <dbReference type="ARBA" id="ARBA00022801"/>
    </source>
</evidence>
<keyword evidence="6" id="KW-0378">Hydrolase</keyword>
<comment type="caution">
    <text evidence="14">The sequence shown here is derived from an EMBL/GenBank/DDBJ whole genome shotgun (WGS) entry which is preliminary data.</text>
</comment>
<dbReference type="SUPFAM" id="SSF51261">
    <property type="entry name" value="Duplicated hybrid motif"/>
    <property type="match status" value="1"/>
</dbReference>
<dbReference type="Pfam" id="PF03572">
    <property type="entry name" value="Peptidase_S41"/>
    <property type="match status" value="1"/>
</dbReference>
<proteinExistence type="inferred from homology"/>
<dbReference type="AlphaFoldDB" id="A0A8J4SIU2"/>
<gene>
    <name evidence="14" type="ORF">G195_003540</name>
</gene>
<dbReference type="PANTHER" id="PTHR32060:SF29">
    <property type="entry name" value="CARBOXY-TERMINAL PROCESSING PROTEASE CTPB"/>
    <property type="match status" value="1"/>
</dbReference>
<dbReference type="InterPro" id="IPR002477">
    <property type="entry name" value="Peptidoglycan-bd-like"/>
</dbReference>
<evidence type="ECO:0000256" key="7">
    <source>
        <dbReference type="ARBA" id="ARBA00022825"/>
    </source>
</evidence>
<dbReference type="InterPro" id="IPR036365">
    <property type="entry name" value="PGBD-like_sf"/>
</dbReference>
<dbReference type="GO" id="GO:0008236">
    <property type="term" value="F:serine-type peptidase activity"/>
    <property type="evidence" value="ECO:0007669"/>
    <property type="project" value="UniProtKB-KW"/>
</dbReference>
<dbReference type="InterPro" id="IPR004447">
    <property type="entry name" value="Peptidase_S41A"/>
</dbReference>
<dbReference type="Pfam" id="PF22694">
    <property type="entry name" value="CtpB_N-like"/>
    <property type="match status" value="1"/>
</dbReference>
<dbReference type="InterPro" id="IPR058204">
    <property type="entry name" value="FtsX_firmicutes-type"/>
</dbReference>
<evidence type="ECO:0000256" key="8">
    <source>
        <dbReference type="ARBA" id="ARBA00022989"/>
    </source>
</evidence>
<dbReference type="InterPro" id="IPR036034">
    <property type="entry name" value="PDZ_sf"/>
</dbReference>
<dbReference type="Gene3D" id="3.30.70.3040">
    <property type="match status" value="1"/>
</dbReference>
<dbReference type="Pfam" id="PF00005">
    <property type="entry name" value="ABC_tran"/>
    <property type="match status" value="1"/>
</dbReference>
<sequence length="1084" mass="118444">MEVIEAPKRHIKKRVMEVLDLVGLRSKANREPSQLSGGEQQRIAIARAIVNNPSVIIADEPTGNLDPETSWGIMQLLDEINFRGTTIVMATHNKDIVNTMRKRVIAIERGQIGFKNVFRNGWMSVASIMSIIVSLLILGVFMLLVLNVNSMANQVDSQVEISTYLELNVDENLRNTLEQEISAMPEVSEIRFVSKEEGLKEFRERLGASADNVLSGFDVDNNPLPETIEVEVIEPETVTFVAQKIEALNDKHPEKPIMKVNYGKETVEVLFKFTKLVRNIGFIFVGGLGLMSMFLISNTIRVTILARRREIGIMKLVGATNTFIRWPFFVEGALIGLIGSAITVAVLFFGYSRLMATIGQDVFMQMLNLIPLGDIWLLFGTLLIGLASLLALTLLASLTLQPSDGYAKSSISDIDQQIQQLESKAASAKKEQQKAASNKKEAQHYKNKTNAYLKVVMEQINVDQHLLDEHKKDKQLVVDKKAELDVQYAEAKSLYAQKKQRKAQLNEKEQEKQVLLASYDAKIEESEELTQEQEDVLMQIASKRSALLQEKNKLREQQAAAAAKAKAAAAARAAAAAKAPTKVSSNSSSSTSYSSGNGIFGMPVSGARVSSGFGPRIHPITGEVGLAKTAPGEGLLASVTGTAQQKNDLKKIETAMDLISSNYYKDVDRTKLIDGAINGMMESLGDPYSNYMGQETAAQFEESIEGSFTGIGAEVSSQDGNVVVVSPIKGSPAEKAGIRAKDMIMSVNGESLQGLELNKAVNKIRGPKGSEAKVQVKRAGSSELIEFVIVRADIDLETVYAHMEDNGVGVISITQFSLNTGDRFKEELAKLEKQNMKGLIIDVRNDPGGVLQVVIDIAEQFVPKGKVIVQVEDKNGKKEQSKSNGSGKSYPITVLMNKGSASASEILAGALQQSAGATLVGENSFGKGTVQTSYDKQMGDGSLLKITIAKWLTPNGDWIHEKGIKPDIAVNQPDYFSVAPINKEKLPLKYDSNSTDVKSAQTMLRGLDFKPDRVDGYYDQKTEEAVKAFQKQKGIQATGQIDEKTAESLEAALIERIANPQYDAQLKRAIENVSKDISSAVSKP</sequence>
<dbReference type="InterPro" id="IPR003838">
    <property type="entry name" value="ABC3_permease_C"/>
</dbReference>
<dbReference type="FunFam" id="3.30.750.44:FF:000001">
    <property type="entry name" value="S41 family peptidase"/>
    <property type="match status" value="1"/>
</dbReference>
<dbReference type="SUPFAM" id="SSF50156">
    <property type="entry name" value="PDZ domain-like"/>
    <property type="match status" value="1"/>
</dbReference>
<keyword evidence="9 12" id="KW-0472">Membrane</keyword>
<feature type="coiled-coil region" evidence="10">
    <location>
        <begin position="481"/>
        <end position="564"/>
    </location>
</feature>
<feature type="transmembrane region" description="Helical" evidence="12">
    <location>
        <begin position="375"/>
        <end position="400"/>
    </location>
</feature>
<feature type="domain" description="PDZ" evidence="13">
    <location>
        <begin position="697"/>
        <end position="765"/>
    </location>
</feature>
<feature type="region of interest" description="Disordered" evidence="11">
    <location>
        <begin position="576"/>
        <end position="596"/>
    </location>
</feature>
<dbReference type="Gene3D" id="3.30.750.44">
    <property type="match status" value="1"/>
</dbReference>
<keyword evidence="10" id="KW-0175">Coiled coil</keyword>
<dbReference type="Gene3D" id="3.90.226.10">
    <property type="entry name" value="2-enoyl-CoA Hydratase, Chain A, domain 1"/>
    <property type="match status" value="1"/>
</dbReference>
<dbReference type="InterPro" id="IPR011055">
    <property type="entry name" value="Dup_hybrid_motif"/>
</dbReference>
<evidence type="ECO:0000313" key="14">
    <source>
        <dbReference type="EMBL" id="KAF4323389.1"/>
    </source>
</evidence>
<dbReference type="Pfam" id="PF02687">
    <property type="entry name" value="FtsX"/>
    <property type="match status" value="1"/>
</dbReference>
<dbReference type="GO" id="GO:0016887">
    <property type="term" value="F:ATP hydrolysis activity"/>
    <property type="evidence" value="ECO:0007669"/>
    <property type="project" value="InterPro"/>
</dbReference>
<dbReference type="InterPro" id="IPR055210">
    <property type="entry name" value="CtpA/B_N"/>
</dbReference>
<keyword evidence="3" id="KW-1003">Cell membrane</keyword>
<name>A0A8J4SIU2_9STRA</name>
<feature type="compositionally biased region" description="Low complexity" evidence="11">
    <location>
        <begin position="576"/>
        <end position="595"/>
    </location>
</feature>
<reference evidence="14" key="2">
    <citation type="submission" date="2020-02" db="EMBL/GenBank/DDBJ databases">
        <authorList>
            <person name="Studholme D.J."/>
        </authorList>
    </citation>
    <scope>NUCLEOTIDE SEQUENCE</scope>
    <source>
        <strain evidence="14">00238/432</strain>
    </source>
</reference>
<keyword evidence="7" id="KW-0720">Serine protease</keyword>
<evidence type="ECO:0000256" key="12">
    <source>
        <dbReference type="SAM" id="Phobius"/>
    </source>
</evidence>
<evidence type="ECO:0000256" key="1">
    <source>
        <dbReference type="ARBA" id="ARBA00004651"/>
    </source>
</evidence>
<evidence type="ECO:0000256" key="10">
    <source>
        <dbReference type="SAM" id="Coils"/>
    </source>
</evidence>
<dbReference type="Pfam" id="PF00595">
    <property type="entry name" value="PDZ"/>
    <property type="match status" value="1"/>
</dbReference>
<dbReference type="GO" id="GO:0004175">
    <property type="term" value="F:endopeptidase activity"/>
    <property type="evidence" value="ECO:0007669"/>
    <property type="project" value="TreeGrafter"/>
</dbReference>
<dbReference type="PANTHER" id="PTHR32060">
    <property type="entry name" value="TAIL-SPECIFIC PROTEASE"/>
    <property type="match status" value="1"/>
</dbReference>
<dbReference type="SUPFAM" id="SSF47090">
    <property type="entry name" value="PGBD-like"/>
    <property type="match status" value="1"/>
</dbReference>
<dbReference type="Gene3D" id="2.30.42.10">
    <property type="match status" value="1"/>
</dbReference>
<evidence type="ECO:0000256" key="9">
    <source>
        <dbReference type="ARBA" id="ARBA00023136"/>
    </source>
</evidence>
<dbReference type="CDD" id="cd07560">
    <property type="entry name" value="Peptidase_S41_CPP"/>
    <property type="match status" value="1"/>
</dbReference>
<dbReference type="SMART" id="SM00228">
    <property type="entry name" value="PDZ"/>
    <property type="match status" value="1"/>
</dbReference>
<dbReference type="NCBIfam" id="NF038347">
    <property type="entry name" value="FtsX_Gpos"/>
    <property type="match status" value="1"/>
</dbReference>
<evidence type="ECO:0000256" key="4">
    <source>
        <dbReference type="ARBA" id="ARBA00022670"/>
    </source>
</evidence>
<dbReference type="SUPFAM" id="SSF52096">
    <property type="entry name" value="ClpP/crotonase"/>
    <property type="match status" value="1"/>
</dbReference>
<dbReference type="InterPro" id="IPR001478">
    <property type="entry name" value="PDZ"/>
</dbReference>
<evidence type="ECO:0000256" key="3">
    <source>
        <dbReference type="ARBA" id="ARBA00022475"/>
    </source>
</evidence>
<accession>A0A8J4SIU2</accession>
<comment type="subcellular location">
    <subcellularLocation>
        <location evidence="1">Cell membrane</location>
        <topology evidence="1">Multi-pass membrane protein</topology>
    </subcellularLocation>
</comment>
<dbReference type="GO" id="GO:0005886">
    <property type="term" value="C:plasma membrane"/>
    <property type="evidence" value="ECO:0007669"/>
    <property type="project" value="UniProtKB-SubCell"/>
</dbReference>